<reference evidence="1" key="1">
    <citation type="submission" date="2020-05" db="EMBL/GenBank/DDBJ databases">
        <title>Large-scale comparative analyses of tick genomes elucidate their genetic diversity and vector capacities.</title>
        <authorList>
            <person name="Jia N."/>
            <person name="Wang J."/>
            <person name="Shi W."/>
            <person name="Du L."/>
            <person name="Sun Y."/>
            <person name="Zhan W."/>
            <person name="Jiang J."/>
            <person name="Wang Q."/>
            <person name="Zhang B."/>
            <person name="Ji P."/>
            <person name="Sakyi L.B."/>
            <person name="Cui X."/>
            <person name="Yuan T."/>
            <person name="Jiang B."/>
            <person name="Yang W."/>
            <person name="Lam T.T.-Y."/>
            <person name="Chang Q."/>
            <person name="Ding S."/>
            <person name="Wang X."/>
            <person name="Zhu J."/>
            <person name="Ruan X."/>
            <person name="Zhao L."/>
            <person name="Wei J."/>
            <person name="Que T."/>
            <person name="Du C."/>
            <person name="Cheng J."/>
            <person name="Dai P."/>
            <person name="Han X."/>
            <person name="Huang E."/>
            <person name="Gao Y."/>
            <person name="Liu J."/>
            <person name="Shao H."/>
            <person name="Ye R."/>
            <person name="Li L."/>
            <person name="Wei W."/>
            <person name="Wang X."/>
            <person name="Wang C."/>
            <person name="Yang T."/>
            <person name="Huo Q."/>
            <person name="Li W."/>
            <person name="Guo W."/>
            <person name="Chen H."/>
            <person name="Zhou L."/>
            <person name="Ni X."/>
            <person name="Tian J."/>
            <person name="Zhou Y."/>
            <person name="Sheng Y."/>
            <person name="Liu T."/>
            <person name="Pan Y."/>
            <person name="Xia L."/>
            <person name="Li J."/>
            <person name="Zhao F."/>
            <person name="Cao W."/>
        </authorList>
    </citation>
    <scope>NUCLEOTIDE SEQUENCE</scope>
    <source>
        <strain evidence="1">Dsil-2018</strain>
    </source>
</reference>
<organism evidence="1 2">
    <name type="scientific">Dermacentor silvarum</name>
    <name type="common">Tick</name>
    <dbReference type="NCBI Taxonomy" id="543639"/>
    <lineage>
        <taxon>Eukaryota</taxon>
        <taxon>Metazoa</taxon>
        <taxon>Ecdysozoa</taxon>
        <taxon>Arthropoda</taxon>
        <taxon>Chelicerata</taxon>
        <taxon>Arachnida</taxon>
        <taxon>Acari</taxon>
        <taxon>Parasitiformes</taxon>
        <taxon>Ixodida</taxon>
        <taxon>Ixodoidea</taxon>
        <taxon>Ixodidae</taxon>
        <taxon>Rhipicephalinae</taxon>
        <taxon>Dermacentor</taxon>
    </lineage>
</organism>
<dbReference type="Proteomes" id="UP000821865">
    <property type="component" value="Chromosome 11"/>
</dbReference>
<protein>
    <submittedName>
        <fullName evidence="1">Uncharacterized protein</fullName>
    </submittedName>
</protein>
<evidence type="ECO:0000313" key="2">
    <source>
        <dbReference type="Proteomes" id="UP000821865"/>
    </source>
</evidence>
<proteinExistence type="predicted"/>
<gene>
    <name evidence="1" type="ORF">HPB49_024288</name>
</gene>
<comment type="caution">
    <text evidence="1">The sequence shown here is derived from an EMBL/GenBank/DDBJ whole genome shotgun (WGS) entry which is preliminary data.</text>
</comment>
<dbReference type="EMBL" id="CM023480">
    <property type="protein sequence ID" value="KAH7971452.1"/>
    <property type="molecule type" value="Genomic_DNA"/>
</dbReference>
<keyword evidence="2" id="KW-1185">Reference proteome</keyword>
<evidence type="ECO:0000313" key="1">
    <source>
        <dbReference type="EMBL" id="KAH7971452.1"/>
    </source>
</evidence>
<sequence>MRNFHLQGRSCNLNLRFEEHSRRRKSGLRIHSFPRDPKRRLEWAVKVNIAENGKLWVPPKDNRYGVCEVHFEEDQYEPKRTDRKLKPFAVPTLFSHRKVPKQRRRLVRSGPTSSSTNVTTAVDTVAKVDTVVSTATSVATVSTVMTPVVSSSVAKRQPAHLRPATNRASCAKQAQHTQVTPSAMTTLVTPPVNTGPPFTVATSGGNIILVPAITQGDHRYTVSGPPAVPPVAVPNTGAPNTNSG</sequence>
<name>A0ACB8DL44_DERSI</name>
<accession>A0ACB8DL44</accession>